<protein>
    <submittedName>
        <fullName evidence="2">AAA family ATPase</fullName>
    </submittedName>
</protein>
<feature type="domain" description="AAA" evidence="1">
    <location>
        <begin position="126"/>
        <end position="292"/>
    </location>
</feature>
<dbReference type="InterPro" id="IPR050678">
    <property type="entry name" value="DNA_Partitioning_ATPase"/>
</dbReference>
<dbReference type="SUPFAM" id="SSF52540">
    <property type="entry name" value="P-loop containing nucleoside triphosphate hydrolases"/>
    <property type="match status" value="1"/>
</dbReference>
<dbReference type="Gene3D" id="3.40.50.10850">
    <property type="entry name" value="Ntrc-like two-domain protein"/>
    <property type="match status" value="1"/>
</dbReference>
<keyword evidence="3" id="KW-1185">Reference proteome</keyword>
<proteinExistence type="predicted"/>
<dbReference type="Gene3D" id="3.40.50.300">
    <property type="entry name" value="P-loop containing nucleotide triphosphate hydrolases"/>
    <property type="match status" value="1"/>
</dbReference>
<dbReference type="RefSeq" id="WP_251610615.1">
    <property type="nucleotide sequence ID" value="NZ_JAMQJY010000003.1"/>
</dbReference>
<dbReference type="PANTHER" id="PTHR13696:SF99">
    <property type="entry name" value="COBYRINIC ACID AC-DIAMIDE SYNTHASE"/>
    <property type="match status" value="1"/>
</dbReference>
<organism evidence="2 3">
    <name type="scientific">Alkalicoccobacillus plakortidis</name>
    <dbReference type="NCBI Taxonomy" id="444060"/>
    <lineage>
        <taxon>Bacteria</taxon>
        <taxon>Bacillati</taxon>
        <taxon>Bacillota</taxon>
        <taxon>Bacilli</taxon>
        <taxon>Bacillales</taxon>
        <taxon>Bacillaceae</taxon>
        <taxon>Alkalicoccobacillus</taxon>
    </lineage>
</organism>
<accession>A0ABT0XMJ9</accession>
<evidence type="ECO:0000313" key="3">
    <source>
        <dbReference type="Proteomes" id="UP001203665"/>
    </source>
</evidence>
<comment type="caution">
    <text evidence="2">The sequence shown here is derived from an EMBL/GenBank/DDBJ whole genome shotgun (WGS) entry which is preliminary data.</text>
</comment>
<evidence type="ECO:0000313" key="2">
    <source>
        <dbReference type="EMBL" id="MCM2677133.1"/>
    </source>
</evidence>
<dbReference type="EMBL" id="JAMQJY010000003">
    <property type="protein sequence ID" value="MCM2677133.1"/>
    <property type="molecule type" value="Genomic_DNA"/>
</dbReference>
<dbReference type="PANTHER" id="PTHR13696">
    <property type="entry name" value="P-LOOP CONTAINING NUCLEOSIDE TRIPHOSPHATE HYDROLASE"/>
    <property type="match status" value="1"/>
</dbReference>
<dbReference type="Pfam" id="PF13614">
    <property type="entry name" value="AAA_31"/>
    <property type="match status" value="1"/>
</dbReference>
<dbReference type="Proteomes" id="UP001203665">
    <property type="component" value="Unassembled WGS sequence"/>
</dbReference>
<dbReference type="InterPro" id="IPR027417">
    <property type="entry name" value="P-loop_NTPase"/>
</dbReference>
<evidence type="ECO:0000259" key="1">
    <source>
        <dbReference type="Pfam" id="PF13614"/>
    </source>
</evidence>
<reference evidence="2" key="1">
    <citation type="submission" date="2022-06" db="EMBL/GenBank/DDBJ databases">
        <title>Alkalicoccobacillus porphyridii sp. nov., isolated from a marine red alga, Porphyridium purpureum and reclassification of Shouchella plakortidis and Shouchella gibsonii as Alkalicoccobacillus plakortidis comb. nov. and Alkalicoccobacillus gibsonii comb. nov.</title>
        <authorList>
            <person name="Kim K.H."/>
            <person name="Lee J.K."/>
            <person name="Han D.M."/>
            <person name="Baek J.H."/>
            <person name="Jeon C.O."/>
        </authorList>
    </citation>
    <scope>NUCLEOTIDE SEQUENCE</scope>
    <source>
        <strain evidence="2">DSM 19153</strain>
    </source>
</reference>
<gene>
    <name evidence="2" type="ORF">NDM98_17990</name>
</gene>
<sequence length="372" mass="42752">MKKIKLIVADHDSAFLQSFGEYVLSSDAKNQFDMKLCTSEESLGRYLETGEHYDLILLKPELYKKERLESFKGIVLYLEEAKKNITNNNQLFKYQPVTQLLSELLSLYYEQNKALDSTSGTTGRTSVIGFYSATGGAGKTTLAANMSRQLAIMGKKVFYLNFEILNSRELYFRSDEDKPSLQVFYYLKAKPHQLMSKVETLKKHDPLMNVDYFDWSTNPEEMLEATKEEIQKLIQTISATDQYDYILIDMDSSFQILSQAAFATCDQLFWLLNNDMQSFHKTNELLKNLDNLLGKGHGVQEKIEFIVNRFTGHVSEPFIAYDFAIKGYLPYVQEWNPLVDRDQMLSHPHYTQELLAIIRGLVETSKEGASNG</sequence>
<name>A0ABT0XMJ9_9BACI</name>
<dbReference type="InterPro" id="IPR025669">
    <property type="entry name" value="AAA_dom"/>
</dbReference>